<accession>A0A564YSQ8</accession>
<evidence type="ECO:0000313" key="2">
    <source>
        <dbReference type="Proteomes" id="UP000321570"/>
    </source>
</evidence>
<evidence type="ECO:0000313" key="1">
    <source>
        <dbReference type="EMBL" id="VUZ49728.1"/>
    </source>
</evidence>
<feature type="non-terminal residue" evidence="1">
    <location>
        <position position="1"/>
    </location>
</feature>
<dbReference type="AlphaFoldDB" id="A0A564YSQ8"/>
<sequence>KGQKEGSCIFAYPRTHKSSIKINSRKCFGQCTIFHLNQSSFSVLNDRHWWMINASNPRKSFLLDLFLPQMG</sequence>
<dbReference type="EMBL" id="CABIJS010000333">
    <property type="protein sequence ID" value="VUZ49728.1"/>
    <property type="molecule type" value="Genomic_DNA"/>
</dbReference>
<dbReference type="Proteomes" id="UP000321570">
    <property type="component" value="Unassembled WGS sequence"/>
</dbReference>
<organism evidence="1 2">
    <name type="scientific">Hymenolepis diminuta</name>
    <name type="common">Rat tapeworm</name>
    <dbReference type="NCBI Taxonomy" id="6216"/>
    <lineage>
        <taxon>Eukaryota</taxon>
        <taxon>Metazoa</taxon>
        <taxon>Spiralia</taxon>
        <taxon>Lophotrochozoa</taxon>
        <taxon>Platyhelminthes</taxon>
        <taxon>Cestoda</taxon>
        <taxon>Eucestoda</taxon>
        <taxon>Cyclophyllidea</taxon>
        <taxon>Hymenolepididae</taxon>
        <taxon>Hymenolepis</taxon>
    </lineage>
</organism>
<name>A0A564YSQ8_HYMDI</name>
<gene>
    <name evidence="1" type="ORF">WMSIL1_LOCUS8586</name>
</gene>
<proteinExistence type="predicted"/>
<protein>
    <submittedName>
        <fullName evidence="1">Uncharacterized protein</fullName>
    </submittedName>
</protein>
<keyword evidence="2" id="KW-1185">Reference proteome</keyword>
<reference evidence="1 2" key="1">
    <citation type="submission" date="2019-07" db="EMBL/GenBank/DDBJ databases">
        <authorList>
            <person name="Jastrzebski P J."/>
            <person name="Paukszto L."/>
            <person name="Jastrzebski P J."/>
        </authorList>
    </citation>
    <scope>NUCLEOTIDE SEQUENCE [LARGE SCALE GENOMIC DNA]</scope>
    <source>
        <strain evidence="1 2">WMS-il1</strain>
    </source>
</reference>